<sequence>MPSNAQQAQLSAPFCWSCCLSLAGAAVQMTHVSPALRFIGAADIGRCICVKARNKKPDRYGLAKCENITTLSGTPFFKSKPWYDTGLKSYQKYAIVVNSSAFDESNGRIIKQEILFAKSKEELTVCDTKAPPFETISPFTFKDLEPGTPYDFAIRISTKGGEAMSKSTFRTEDAPVSSVLVACLTIIALLALAIAALIIYNRLFSPIKASTSMELPLVVTYPPDVATERKVLVGNLLDTVTELTKMIKDKSSNMILHSIGGQQLTLEYSELRSISPAKSTLHASLGINDYKNRYVNILPFDDTRVILNEYRGIPGSDYINASYIHGYTKPKEFIASQGPKEELKDDFWRLVWEKNVHVIVMVTQCVEANKEKCCTYWPSPSNVQGWRLGFPKLHVRTVLEVNHQPGGYITRKFELSKGSRSRVIQHFHYVSWPDMGCPQTPDQLIQFVKVVRAAIPKESSHTLIHCSAGVGRTGTFIALSNLMDEMECEGSVDVFHCVYRMRHHRTNMVQTQSQYSFVYKCILKHYLDSIGESDKYCLEDSESASLTTNTVIITGASAGIGKSAAFDLARRNARVILACRNLEKAQKVADEIIRDTGNTSVVVRKLDTSDLSSVRSFARKIVETEDSLHILINNAGMAGHHKREHTADGLELTMATNHYGHFLLTNLLLNLLKKSAPSRISSQKGFAAQGLQQTACTLELWILKLPTRWVAFLVTVPGECNIFCSTKWEKDCDLGAQTIIHLAVAEEVEGLSGKYFVDCKETESSKLAQHRGIAKKLWLASELDVKLENEEMM</sequence>
<dbReference type="Pfam" id="PF00102">
    <property type="entry name" value="Y_phosphatase"/>
    <property type="match status" value="1"/>
</dbReference>
<evidence type="ECO:0000256" key="1">
    <source>
        <dbReference type="ARBA" id="ARBA00013064"/>
    </source>
</evidence>
<dbReference type="Proteomes" id="UP000283509">
    <property type="component" value="Unassembled WGS sequence"/>
</dbReference>
<keyword evidence="9" id="KW-0675">Receptor</keyword>
<feature type="signal peptide" evidence="6">
    <location>
        <begin position="1"/>
        <end position="25"/>
    </location>
</feature>
<comment type="catalytic activity">
    <reaction evidence="4">
        <text>O-phospho-L-tyrosyl-[protein] + H2O = L-tyrosyl-[protein] + phosphate</text>
        <dbReference type="Rhea" id="RHEA:10684"/>
        <dbReference type="Rhea" id="RHEA-COMP:10136"/>
        <dbReference type="Rhea" id="RHEA-COMP:20101"/>
        <dbReference type="ChEBI" id="CHEBI:15377"/>
        <dbReference type="ChEBI" id="CHEBI:43474"/>
        <dbReference type="ChEBI" id="CHEBI:46858"/>
        <dbReference type="ChEBI" id="CHEBI:61978"/>
        <dbReference type="EC" id="3.1.3.48"/>
    </reaction>
</comment>
<dbReference type="InterPro" id="IPR000242">
    <property type="entry name" value="PTP_cat"/>
</dbReference>
<dbReference type="PROSITE" id="PS50056">
    <property type="entry name" value="TYR_PHOSPHATASE_2"/>
    <property type="match status" value="1"/>
</dbReference>
<keyword evidence="5" id="KW-1133">Transmembrane helix</keyword>
<dbReference type="SMART" id="SM00194">
    <property type="entry name" value="PTPc"/>
    <property type="match status" value="1"/>
</dbReference>
<dbReference type="EC" id="3.1.3.48" evidence="1"/>
<keyword evidence="3" id="KW-0904">Protein phosphatase</keyword>
<protein>
    <recommendedName>
        <fullName evidence="1">protein-tyrosine-phosphatase</fullName>
        <ecNumber evidence="1">3.1.3.48</ecNumber>
    </recommendedName>
</protein>
<accession>A0A423U1W4</accession>
<feature type="transmembrane region" description="Helical" evidence="5">
    <location>
        <begin position="179"/>
        <end position="200"/>
    </location>
</feature>
<evidence type="ECO:0000256" key="5">
    <source>
        <dbReference type="SAM" id="Phobius"/>
    </source>
</evidence>
<evidence type="ECO:0000313" key="10">
    <source>
        <dbReference type="Proteomes" id="UP000283509"/>
    </source>
</evidence>
<evidence type="ECO:0000256" key="2">
    <source>
        <dbReference type="ARBA" id="ARBA00022801"/>
    </source>
</evidence>
<feature type="chain" id="PRO_5019055791" description="protein-tyrosine-phosphatase" evidence="6">
    <location>
        <begin position="26"/>
        <end position="793"/>
    </location>
</feature>
<dbReference type="InterPro" id="IPR050348">
    <property type="entry name" value="Protein-Tyr_Phosphatase"/>
</dbReference>
<evidence type="ECO:0000313" key="9">
    <source>
        <dbReference type="EMBL" id="ROT82693.1"/>
    </source>
</evidence>
<dbReference type="Pfam" id="PF00106">
    <property type="entry name" value="adh_short"/>
    <property type="match status" value="1"/>
</dbReference>
<dbReference type="SUPFAM" id="SSF51735">
    <property type="entry name" value="NAD(P)-binding Rossmann-fold domains"/>
    <property type="match status" value="1"/>
</dbReference>
<evidence type="ECO:0000256" key="6">
    <source>
        <dbReference type="SAM" id="SignalP"/>
    </source>
</evidence>
<dbReference type="InterPro" id="IPR003595">
    <property type="entry name" value="Tyr_Pase_cat"/>
</dbReference>
<dbReference type="InterPro" id="IPR002347">
    <property type="entry name" value="SDR_fam"/>
</dbReference>
<comment type="caution">
    <text evidence="9">The sequence shown here is derived from an EMBL/GenBank/DDBJ whole genome shotgun (WGS) entry which is preliminary data.</text>
</comment>
<dbReference type="EMBL" id="QCYY01000789">
    <property type="protein sequence ID" value="ROT82693.1"/>
    <property type="molecule type" value="Genomic_DNA"/>
</dbReference>
<evidence type="ECO:0000259" key="8">
    <source>
        <dbReference type="PROSITE" id="PS50056"/>
    </source>
</evidence>
<keyword evidence="5" id="KW-0472">Membrane</keyword>
<keyword evidence="6" id="KW-0732">Signal</keyword>
<dbReference type="InterPro" id="IPR036291">
    <property type="entry name" value="NAD(P)-bd_dom_sf"/>
</dbReference>
<evidence type="ECO:0000256" key="3">
    <source>
        <dbReference type="ARBA" id="ARBA00022912"/>
    </source>
</evidence>
<proteinExistence type="predicted"/>
<gene>
    <name evidence="9" type="ORF">C7M84_024169</name>
</gene>
<dbReference type="SMART" id="SM00404">
    <property type="entry name" value="PTPc_motif"/>
    <property type="match status" value="1"/>
</dbReference>
<dbReference type="PANTHER" id="PTHR19134">
    <property type="entry name" value="RECEPTOR-TYPE TYROSINE-PROTEIN PHOSPHATASE"/>
    <property type="match status" value="1"/>
</dbReference>
<dbReference type="Gene3D" id="3.40.50.720">
    <property type="entry name" value="NAD(P)-binding Rossmann-like Domain"/>
    <property type="match status" value="1"/>
</dbReference>
<keyword evidence="5" id="KW-0812">Transmembrane</keyword>
<organism evidence="9 10">
    <name type="scientific">Penaeus vannamei</name>
    <name type="common">Whiteleg shrimp</name>
    <name type="synonym">Litopenaeus vannamei</name>
    <dbReference type="NCBI Taxonomy" id="6689"/>
    <lineage>
        <taxon>Eukaryota</taxon>
        <taxon>Metazoa</taxon>
        <taxon>Ecdysozoa</taxon>
        <taxon>Arthropoda</taxon>
        <taxon>Crustacea</taxon>
        <taxon>Multicrustacea</taxon>
        <taxon>Malacostraca</taxon>
        <taxon>Eumalacostraca</taxon>
        <taxon>Eucarida</taxon>
        <taxon>Decapoda</taxon>
        <taxon>Dendrobranchiata</taxon>
        <taxon>Penaeoidea</taxon>
        <taxon>Penaeidae</taxon>
        <taxon>Penaeus</taxon>
    </lineage>
</organism>
<dbReference type="GO" id="GO:0004725">
    <property type="term" value="F:protein tyrosine phosphatase activity"/>
    <property type="evidence" value="ECO:0007669"/>
    <property type="project" value="UniProtKB-EC"/>
</dbReference>
<dbReference type="OrthoDB" id="191139at2759"/>
<evidence type="ECO:0000256" key="4">
    <source>
        <dbReference type="ARBA" id="ARBA00051722"/>
    </source>
</evidence>
<dbReference type="AlphaFoldDB" id="A0A423U1W4"/>
<dbReference type="PROSITE" id="PS00383">
    <property type="entry name" value="TYR_PHOSPHATASE_1"/>
    <property type="match status" value="1"/>
</dbReference>
<feature type="domain" description="Tyrosine-protein phosphatase" evidence="7">
    <location>
        <begin position="264"/>
        <end position="525"/>
    </location>
</feature>
<feature type="domain" description="Tyrosine specific protein phosphatases" evidence="8">
    <location>
        <begin position="442"/>
        <end position="516"/>
    </location>
</feature>
<evidence type="ECO:0000259" key="7">
    <source>
        <dbReference type="PROSITE" id="PS50055"/>
    </source>
</evidence>
<dbReference type="PANTHER" id="PTHR19134:SF553">
    <property type="entry name" value="TYROSINE-PROTEIN PHOSPHATASE 10D-RELATED"/>
    <property type="match status" value="1"/>
</dbReference>
<dbReference type="FunFam" id="3.90.190.10:FF:000102">
    <property type="entry name" value="Receptor-type tyrosine-protein phosphatase"/>
    <property type="match status" value="1"/>
</dbReference>
<name>A0A423U1W4_PENVA</name>
<dbReference type="GO" id="GO:0048666">
    <property type="term" value="P:neuron development"/>
    <property type="evidence" value="ECO:0007669"/>
    <property type="project" value="UniProtKB-ARBA"/>
</dbReference>
<dbReference type="InterPro" id="IPR029021">
    <property type="entry name" value="Prot-tyrosine_phosphatase-like"/>
</dbReference>
<dbReference type="STRING" id="6689.A0A423U1W4"/>
<dbReference type="Gene3D" id="3.90.190.10">
    <property type="entry name" value="Protein tyrosine phosphatase superfamily"/>
    <property type="match status" value="1"/>
</dbReference>
<reference evidence="9 10" key="2">
    <citation type="submission" date="2019-01" db="EMBL/GenBank/DDBJ databases">
        <title>The decoding of complex shrimp genome reveals the adaptation for benthos swimmer, frequently molting mechanism and breeding impact on genome.</title>
        <authorList>
            <person name="Sun Y."/>
            <person name="Gao Y."/>
            <person name="Yu Y."/>
        </authorList>
    </citation>
    <scope>NUCLEOTIDE SEQUENCE [LARGE SCALE GENOMIC DNA]</scope>
    <source>
        <tissue evidence="9">Muscle</tissue>
    </source>
</reference>
<reference evidence="9 10" key="1">
    <citation type="submission" date="2018-04" db="EMBL/GenBank/DDBJ databases">
        <authorList>
            <person name="Zhang X."/>
            <person name="Yuan J."/>
            <person name="Li F."/>
            <person name="Xiang J."/>
        </authorList>
    </citation>
    <scope>NUCLEOTIDE SEQUENCE [LARGE SCALE GENOMIC DNA]</scope>
    <source>
        <tissue evidence="9">Muscle</tissue>
    </source>
</reference>
<dbReference type="PROSITE" id="PS50055">
    <property type="entry name" value="TYR_PHOSPHATASE_PTP"/>
    <property type="match status" value="1"/>
</dbReference>
<dbReference type="InterPro" id="IPR000387">
    <property type="entry name" value="Tyr_Pase_dom"/>
</dbReference>
<dbReference type="PRINTS" id="PR00700">
    <property type="entry name" value="PRTYPHPHTASE"/>
</dbReference>
<keyword evidence="10" id="KW-1185">Reference proteome</keyword>
<dbReference type="SUPFAM" id="SSF52799">
    <property type="entry name" value="(Phosphotyrosine protein) phosphatases II"/>
    <property type="match status" value="1"/>
</dbReference>
<dbReference type="InterPro" id="IPR016130">
    <property type="entry name" value="Tyr_Pase_AS"/>
</dbReference>
<keyword evidence="2" id="KW-0378">Hydrolase</keyword>